<feature type="compositionally biased region" description="Basic and acidic residues" evidence="1">
    <location>
        <begin position="123"/>
        <end position="159"/>
    </location>
</feature>
<reference evidence="2" key="1">
    <citation type="submission" date="2019-10" db="EMBL/GenBank/DDBJ databases">
        <title>The sequence and de novo assembly of the wild yak genome.</title>
        <authorList>
            <person name="Liu Y."/>
        </authorList>
    </citation>
    <scope>NUCLEOTIDE SEQUENCE [LARGE SCALE GENOMIC DNA]</scope>
    <source>
        <strain evidence="2">WY2019</strain>
    </source>
</reference>
<feature type="region of interest" description="Disordered" evidence="1">
    <location>
        <begin position="52"/>
        <end position="159"/>
    </location>
</feature>
<dbReference type="EMBL" id="VBQZ03000121">
    <property type="protein sequence ID" value="MXQ94819.1"/>
    <property type="molecule type" value="Genomic_DNA"/>
</dbReference>
<evidence type="ECO:0000313" key="2">
    <source>
        <dbReference type="EMBL" id="MXQ94819.1"/>
    </source>
</evidence>
<evidence type="ECO:0000256" key="1">
    <source>
        <dbReference type="SAM" id="MobiDB-lite"/>
    </source>
</evidence>
<dbReference type="Proteomes" id="UP000322234">
    <property type="component" value="Unassembled WGS sequence"/>
</dbReference>
<comment type="caution">
    <text evidence="2">The sequence shown here is derived from an EMBL/GenBank/DDBJ whole genome shotgun (WGS) entry which is preliminary data.</text>
</comment>
<sequence length="159" mass="17220">MGRGSDVAGGHSGPWEDSPAYAAGSTLQRRLHGGRAVEASWMGEAAFAQHLQNRTQQAPGTLTAASQLSCPESMFDKPRNNAFRETQSHDRQGRCRNMSSVRDAREQGGPPSGTGSAAAAKSTGREHEETEYGEKGQRDSTRRESTGREYGEKVPEERV</sequence>
<proteinExistence type="predicted"/>
<protein>
    <submittedName>
        <fullName evidence="2">Uncharacterized protein</fullName>
    </submittedName>
</protein>
<accession>A0A6B0RXF6</accession>
<feature type="region of interest" description="Disordered" evidence="1">
    <location>
        <begin position="1"/>
        <end position="21"/>
    </location>
</feature>
<organism evidence="2 3">
    <name type="scientific">Bos mutus</name>
    <name type="common">wild yak</name>
    <dbReference type="NCBI Taxonomy" id="72004"/>
    <lineage>
        <taxon>Eukaryota</taxon>
        <taxon>Metazoa</taxon>
        <taxon>Chordata</taxon>
        <taxon>Craniata</taxon>
        <taxon>Vertebrata</taxon>
        <taxon>Euteleostomi</taxon>
        <taxon>Mammalia</taxon>
        <taxon>Eutheria</taxon>
        <taxon>Laurasiatheria</taxon>
        <taxon>Artiodactyla</taxon>
        <taxon>Ruminantia</taxon>
        <taxon>Pecora</taxon>
        <taxon>Bovidae</taxon>
        <taxon>Bovinae</taxon>
        <taxon>Bos</taxon>
    </lineage>
</organism>
<gene>
    <name evidence="2" type="ORF">E5288_WYG008231</name>
</gene>
<keyword evidence="3" id="KW-1185">Reference proteome</keyword>
<dbReference type="AlphaFoldDB" id="A0A6B0RXF6"/>
<feature type="compositionally biased region" description="Low complexity" evidence="1">
    <location>
        <begin position="113"/>
        <end position="122"/>
    </location>
</feature>
<feature type="compositionally biased region" description="Polar residues" evidence="1">
    <location>
        <begin position="52"/>
        <end position="70"/>
    </location>
</feature>
<evidence type="ECO:0000313" key="3">
    <source>
        <dbReference type="Proteomes" id="UP000322234"/>
    </source>
</evidence>
<name>A0A6B0RXF6_9CETA</name>